<dbReference type="PANTHER" id="PTHR10067:SF17">
    <property type="entry name" value="PHOSPHATIDYLSERINE DECARBOXYLASE PROENZYME 2"/>
    <property type="match status" value="1"/>
</dbReference>
<organism evidence="17">
    <name type="scientific">Dissoconium aciculare CBS 342.82</name>
    <dbReference type="NCBI Taxonomy" id="1314786"/>
    <lineage>
        <taxon>Eukaryota</taxon>
        <taxon>Fungi</taxon>
        <taxon>Dikarya</taxon>
        <taxon>Ascomycota</taxon>
        <taxon>Pezizomycotina</taxon>
        <taxon>Dothideomycetes</taxon>
        <taxon>Dothideomycetidae</taxon>
        <taxon>Mycosphaerellales</taxon>
        <taxon>Dissoconiaceae</taxon>
        <taxon>Dissoconium</taxon>
    </lineage>
</organism>
<feature type="chain" id="PRO_5027187493" description="Phosphatidylserine decarboxylase 2 alpha chain" evidence="12">
    <location>
        <begin position="1071"/>
        <end position="1151"/>
    </location>
</feature>
<keyword evidence="8 12" id="KW-0594">Phospholipid biosynthesis</keyword>
<evidence type="ECO:0000313" key="16">
    <source>
        <dbReference type="Proteomes" id="UP000504637"/>
    </source>
</evidence>
<keyword evidence="10 12" id="KW-1208">Phospholipid metabolism</keyword>
<feature type="domain" description="EF-hand" evidence="15">
    <location>
        <begin position="557"/>
        <end position="592"/>
    </location>
</feature>
<dbReference type="FunFam" id="2.60.40.150:FF:000198">
    <property type="entry name" value="Phosphatidylserine decarboxylase proenzyme 2"/>
    <property type="match status" value="1"/>
</dbReference>
<feature type="region of interest" description="Disordered" evidence="13">
    <location>
        <begin position="489"/>
        <end position="519"/>
    </location>
</feature>
<dbReference type="InterPro" id="IPR033179">
    <property type="entry name" value="PSD_type2_pro"/>
</dbReference>
<keyword evidence="12" id="KW-0967">Endosome</keyword>
<keyword evidence="4" id="KW-0106">Calcium</keyword>
<feature type="compositionally biased region" description="Basic residues" evidence="13">
    <location>
        <begin position="276"/>
        <end position="289"/>
    </location>
</feature>
<keyword evidence="7 12" id="KW-0865">Zymogen</keyword>
<dbReference type="InterPro" id="IPR035892">
    <property type="entry name" value="C2_domain_sf"/>
</dbReference>
<feature type="compositionally biased region" description="Polar residues" evidence="13">
    <location>
        <begin position="1140"/>
        <end position="1151"/>
    </location>
</feature>
<comment type="pathway">
    <text evidence="1">Lipid metabolism.</text>
</comment>
<feature type="compositionally biased region" description="Acidic residues" evidence="13">
    <location>
        <begin position="710"/>
        <end position="722"/>
    </location>
</feature>
<gene>
    <name evidence="12" type="primary">PSD2</name>
    <name evidence="17" type="ORF">K489DRAFT_312368</name>
</gene>
<dbReference type="HAMAP" id="MF_00663">
    <property type="entry name" value="PS_decarb_PSD_B_type2"/>
    <property type="match status" value="1"/>
</dbReference>
<dbReference type="GO" id="GO:0004609">
    <property type="term" value="F:phosphatidylserine decarboxylase activity"/>
    <property type="evidence" value="ECO:0007669"/>
    <property type="project" value="UniProtKB-UniRule"/>
</dbReference>
<dbReference type="CDD" id="cd04039">
    <property type="entry name" value="C2_PSD"/>
    <property type="match status" value="1"/>
</dbReference>
<dbReference type="GO" id="GO:0010008">
    <property type="term" value="C:endosome membrane"/>
    <property type="evidence" value="ECO:0007669"/>
    <property type="project" value="UniProtKB-SubCell"/>
</dbReference>
<feature type="compositionally biased region" description="Acidic residues" evidence="13">
    <location>
        <begin position="242"/>
        <end position="261"/>
    </location>
</feature>
<keyword evidence="5 12" id="KW-0443">Lipid metabolism</keyword>
<feature type="site" description="Cleavage (non-hydrolytic); by autocatalysis" evidence="12">
    <location>
        <begin position="1070"/>
        <end position="1071"/>
    </location>
</feature>
<feature type="region of interest" description="Disordered" evidence="13">
    <location>
        <begin position="691"/>
        <end position="722"/>
    </location>
</feature>
<dbReference type="GO" id="GO:0006646">
    <property type="term" value="P:phosphatidylethanolamine biosynthetic process"/>
    <property type="evidence" value="ECO:0007669"/>
    <property type="project" value="UniProtKB-UniRule"/>
</dbReference>
<dbReference type="SUPFAM" id="SSF49562">
    <property type="entry name" value="C2 domain (Calcium/lipid-binding domain, CaLB)"/>
    <property type="match status" value="2"/>
</dbReference>
<dbReference type="InterPro" id="IPR018247">
    <property type="entry name" value="EF_Hand_1_Ca_BS"/>
</dbReference>
<dbReference type="RefSeq" id="XP_033462963.1">
    <property type="nucleotide sequence ID" value="XM_033600855.1"/>
</dbReference>
<dbReference type="GO" id="GO:0005509">
    <property type="term" value="F:calcium ion binding"/>
    <property type="evidence" value="ECO:0007669"/>
    <property type="project" value="InterPro"/>
</dbReference>
<evidence type="ECO:0000259" key="15">
    <source>
        <dbReference type="PROSITE" id="PS50222"/>
    </source>
</evidence>
<comment type="similarity">
    <text evidence="12">Belongs to the phosphatidylserine decarboxylase family. PSD-B subfamily. Eukaryotic type II sub-subfamily.</text>
</comment>
<dbReference type="SUPFAM" id="SSF47473">
    <property type="entry name" value="EF-hand"/>
    <property type="match status" value="1"/>
</dbReference>
<comment type="domain">
    <text evidence="12">The C2 domains have an essential, but non-catalytic function. They may facilitate interactions with other proteins and are required for lipid transport function.</text>
</comment>
<reference evidence="17" key="3">
    <citation type="submission" date="2025-08" db="UniProtKB">
        <authorList>
            <consortium name="RefSeq"/>
        </authorList>
    </citation>
    <scope>IDENTIFICATION</scope>
    <source>
        <strain evidence="17">CBS 342.82</strain>
    </source>
</reference>
<evidence type="ECO:0000256" key="2">
    <source>
        <dbReference type="ARBA" id="ARBA00022516"/>
    </source>
</evidence>
<proteinExistence type="inferred from homology"/>
<dbReference type="InterPro" id="IPR033177">
    <property type="entry name" value="PSD-B"/>
</dbReference>
<name>A0A6J3MGA4_9PEZI</name>
<dbReference type="InterPro" id="IPR011992">
    <property type="entry name" value="EF-hand-dom_pair"/>
</dbReference>
<evidence type="ECO:0000256" key="11">
    <source>
        <dbReference type="ARBA" id="ARBA00023317"/>
    </source>
</evidence>
<dbReference type="SMART" id="SM00239">
    <property type="entry name" value="C2"/>
    <property type="match status" value="2"/>
</dbReference>
<sequence length="1151" mass="127974">MVSRPTLPKYLSLHRSKSATRGSANSASEPITPPANQSRQTSPGQSANMSGSAQKSPGDQRGDHKGMGLVLRVQVIKGRGLAAKDKSGTSDPFLVLALGDSKQATGTMQKTLNPEWNQTLEFPVVSADCALLRVVCWDKDRFKKDYMGEFDVAIEDIFHAGVTTPDSKWHRLEGRRTGGKKKKDENVSGEVQLKFTLYDAINTSATSQHVMSKLVGIIGDLGQDDEDEDEEDLLELTNSGEQELDDLAEEDDDKEPSDETDGGAHTPGGIADQQQKKRRRRRLRRKRNQKALQSYEFGVTSDVSGVLFLEIGKITDLPPEKNMTGTTFDMDPFVVTSLGRKTYRTRVVNHNLNPVFDEKLVFSVQKHELNFSLSFSVVDRDKFSGNDFVGTATFPLDQIRAAAPEADPETGLYQLPDPDAIVEGERERRKRFRLPMSRSTSQTNVGRVSRNTSANNLKTLGLTSEAKAAAISGRPLLAHGVSELSIADGSRPPLSQMNSSVPSVTSNPADDSEPLHGHEADLKSYEIPLELKNKSRWEDKHRPVLYIKAKYLPYQALRQQFWRVLLRQYDADESGRIDKVELVTMLDSLGSTLHNKTIDGFFKRWQNVNGGVEFLTADQAVICLEEQLNKTVRHNHRFSELYDHIAKPHVFHHQSAERSPVGGNTPNMTASDSAPFMPPGTAQIPKLEVSELTEEGEPKRLNVTGTESPGEMDLEGDLNDDPESKEEHVVQIHECPVCHQPRLARGRRTTDADIITHIATCASSDWRAVNNLVMAGFVTSSQAQRKWYSKVISKVSYGGYKLGANSANILVQDRITGMINEERMSVYVRLGIRLLYKGLKSREMEKKRARKLLKSLSIKQGRKYDDPASAAQIPGFINFHQLDMSEVLRPTESFKNFNEFFYRALKPNARPCSAPENPHVIVSPADCRSVVFNQLDDAQAIWVKGREFSVERLLGDAYPEDAKRFRNGALGIMRLAPQDYHRFHIPVDGIMGEPKLIEGEYYTVNPMAIRSALDVYGENVRVCVPIDSERHGRVMVICVGAMMVGSTVITRSAGEKVRRAEELGYFKFGGSTILLLFEPGAMQFDEDLVANSKEALETLIRVGMSIGRTHSHPPHTPDMQKANPTPAEQEEARRKIAGSLSENTGATALGL</sequence>
<evidence type="ECO:0000259" key="14">
    <source>
        <dbReference type="PROSITE" id="PS50004"/>
    </source>
</evidence>
<dbReference type="EC" id="4.1.1.65" evidence="12"/>
<feature type="active site" description="Schiff-base intermediate with substrate; via pyruvic acid; for decarboxylase activity" evidence="12">
    <location>
        <position position="1071"/>
    </location>
</feature>
<dbReference type="NCBIfam" id="TIGR00163">
    <property type="entry name" value="PS_decarb"/>
    <property type="match status" value="1"/>
</dbReference>
<dbReference type="GO" id="GO:0005795">
    <property type="term" value="C:Golgi stack"/>
    <property type="evidence" value="ECO:0007669"/>
    <property type="project" value="UniProtKB-UniRule"/>
</dbReference>
<feature type="region of interest" description="Disordered" evidence="13">
    <location>
        <begin position="226"/>
        <end position="289"/>
    </location>
</feature>
<evidence type="ECO:0000256" key="12">
    <source>
        <dbReference type="HAMAP-Rule" id="MF_03209"/>
    </source>
</evidence>
<comment type="catalytic activity">
    <reaction evidence="12">
        <text>a 1,2-diacyl-sn-glycero-3-phospho-L-serine + H(+) = a 1,2-diacyl-sn-glycero-3-phosphoethanolamine + CO2</text>
        <dbReference type="Rhea" id="RHEA:20828"/>
        <dbReference type="ChEBI" id="CHEBI:15378"/>
        <dbReference type="ChEBI" id="CHEBI:16526"/>
        <dbReference type="ChEBI" id="CHEBI:57262"/>
        <dbReference type="ChEBI" id="CHEBI:64612"/>
        <dbReference type="EC" id="4.1.1.65"/>
    </reaction>
</comment>
<keyword evidence="12" id="KW-0333">Golgi apparatus</keyword>
<feature type="chain" id="PRO_5027187492" description="Phosphatidylserine decarboxylase 2 beta chain" evidence="12">
    <location>
        <begin position="1"/>
        <end position="1070"/>
    </location>
</feature>
<feature type="domain" description="C2" evidence="14">
    <location>
        <begin position="49"/>
        <end position="170"/>
    </location>
</feature>
<feature type="region of interest" description="Disordered" evidence="13">
    <location>
        <begin position="1"/>
        <end position="65"/>
    </location>
</feature>
<dbReference type="InterPro" id="IPR002048">
    <property type="entry name" value="EF_hand_dom"/>
</dbReference>
<evidence type="ECO:0000313" key="17">
    <source>
        <dbReference type="RefSeq" id="XP_033462963.1"/>
    </source>
</evidence>
<evidence type="ECO:0000256" key="4">
    <source>
        <dbReference type="ARBA" id="ARBA00022837"/>
    </source>
</evidence>
<evidence type="ECO:0000256" key="13">
    <source>
        <dbReference type="SAM" id="MobiDB-lite"/>
    </source>
</evidence>
<dbReference type="Gene3D" id="1.10.238.10">
    <property type="entry name" value="EF-hand"/>
    <property type="match status" value="1"/>
</dbReference>
<comment type="subcellular location">
    <subcellularLocation>
        <location evidence="12">Golgi apparatus membrane</location>
        <topology evidence="12">Peripheral membrane protein</topology>
        <orientation evidence="12">Cytoplasmic side</orientation>
    </subcellularLocation>
    <subcellularLocation>
        <location evidence="12">Endosome membrane</location>
        <topology evidence="12">Peripheral membrane protein</topology>
        <orientation evidence="12">Cytoplasmic side</orientation>
    </subcellularLocation>
</comment>
<evidence type="ECO:0000256" key="3">
    <source>
        <dbReference type="ARBA" id="ARBA00022793"/>
    </source>
</evidence>
<feature type="region of interest" description="Disordered" evidence="13">
    <location>
        <begin position="1107"/>
        <end position="1151"/>
    </location>
</feature>
<evidence type="ECO:0000256" key="7">
    <source>
        <dbReference type="ARBA" id="ARBA00023145"/>
    </source>
</evidence>
<keyword evidence="6 12" id="KW-0472">Membrane</keyword>
<comment type="function">
    <text evidence="12">Catalyzes the formation of phosphatidylethanolamine (PtdEtn) from phosphatidylserine (PtdSer). Plays a central role in phospholipid metabolism and in the interorganelle trafficking of phosphatidylserine.</text>
</comment>
<comment type="pathway">
    <text evidence="12">Phospholipid metabolism; phosphatidylethanolamine biosynthesis; phosphatidylethanolamine from CDP-diacylglycerol: step 2/2.</text>
</comment>
<evidence type="ECO:0000256" key="6">
    <source>
        <dbReference type="ARBA" id="ARBA00023136"/>
    </source>
</evidence>
<evidence type="ECO:0000256" key="5">
    <source>
        <dbReference type="ARBA" id="ARBA00023098"/>
    </source>
</evidence>
<evidence type="ECO:0000256" key="1">
    <source>
        <dbReference type="ARBA" id="ARBA00005189"/>
    </source>
</evidence>
<dbReference type="PROSITE" id="PS00018">
    <property type="entry name" value="EF_HAND_1"/>
    <property type="match status" value="1"/>
</dbReference>
<feature type="domain" description="C2" evidence="14">
    <location>
        <begin position="293"/>
        <end position="410"/>
    </location>
</feature>
<comment type="PTM">
    <text evidence="12">Is synthesized initially as an inactive proenzyme. Formation of the active enzyme involves a self-maturation process in which the active site pyruvoyl group is generated from an internal serine residue via an autocatalytic post-translational modification. Two non-identical subunits are generated from the proenzyme in this reaction, and the pyruvate is formed at the N-terminus of the alpha chain, which is derived from the carboxyl end of the proenzyme. The autoendoproteolytic cleavage occurs by a canonical serine protease mechanism, in which the side chain hydroxyl group of the serine supplies its oxygen atom to form the C-terminus of the beta chain, while the remainder of the serine residue undergoes an oxidative deamination to produce ammonia and the pyruvoyl prosthetic group on the alpha chain. During this reaction, the Ser that is part of the protease active site of the proenzyme becomes the pyruvoyl prosthetic group, which constitutes an essential element of the active site of the mature decarboxylase.</text>
</comment>
<feature type="modified residue" description="Pyruvic acid (Ser); by autocatalysis" evidence="12">
    <location>
        <position position="1071"/>
    </location>
</feature>
<dbReference type="OrthoDB" id="67700at2759"/>
<comment type="cofactor">
    <cofactor evidence="12">
        <name>pyruvate</name>
        <dbReference type="ChEBI" id="CHEBI:15361"/>
    </cofactor>
    <text evidence="12">Binds 1 pyruvoyl group covalently per subunit.</text>
</comment>
<dbReference type="InterPro" id="IPR000008">
    <property type="entry name" value="C2_dom"/>
</dbReference>
<dbReference type="Pfam" id="PF00168">
    <property type="entry name" value="C2"/>
    <property type="match status" value="2"/>
</dbReference>
<dbReference type="UniPathway" id="UPA00558">
    <property type="reaction ID" value="UER00616"/>
</dbReference>
<dbReference type="Proteomes" id="UP000504637">
    <property type="component" value="Unplaced"/>
</dbReference>
<dbReference type="PROSITE" id="PS50222">
    <property type="entry name" value="EF_HAND_2"/>
    <property type="match status" value="1"/>
</dbReference>
<keyword evidence="3 12" id="KW-0210">Decarboxylase</keyword>
<protein>
    <recommendedName>
        <fullName evidence="12">Phosphatidylserine decarboxylase proenzyme 2</fullName>
        <ecNumber evidence="12">4.1.1.65</ecNumber>
    </recommendedName>
    <component>
        <recommendedName>
            <fullName evidence="12">Phosphatidylserine decarboxylase 2 beta chain</fullName>
        </recommendedName>
    </component>
    <component>
        <recommendedName>
            <fullName evidence="12">Phosphatidylserine decarboxylase 2 alpha chain</fullName>
        </recommendedName>
    </component>
</protein>
<feature type="active site" description="Charge relay system; for autoendoproteolytic cleavage activity" evidence="12">
    <location>
        <position position="984"/>
    </location>
</feature>
<feature type="active site" description="Charge relay system; for autoendoproteolytic cleavage activity" evidence="12">
    <location>
        <position position="926"/>
    </location>
</feature>
<evidence type="ECO:0000256" key="10">
    <source>
        <dbReference type="ARBA" id="ARBA00023264"/>
    </source>
</evidence>
<accession>A0A6J3MGA4</accession>
<feature type="compositionally biased region" description="Polar residues" evidence="13">
    <location>
        <begin position="19"/>
        <end position="57"/>
    </location>
</feature>
<keyword evidence="9 12" id="KW-0456">Lyase</keyword>
<dbReference type="Gene3D" id="2.60.40.150">
    <property type="entry name" value="C2 domain"/>
    <property type="match status" value="2"/>
</dbReference>
<dbReference type="Pfam" id="PF02666">
    <property type="entry name" value="PS_Dcarbxylase"/>
    <property type="match status" value="1"/>
</dbReference>
<reference evidence="17" key="2">
    <citation type="submission" date="2020-04" db="EMBL/GenBank/DDBJ databases">
        <authorList>
            <consortium name="NCBI Genome Project"/>
        </authorList>
    </citation>
    <scope>NUCLEOTIDE SEQUENCE</scope>
    <source>
        <strain evidence="17">CBS 342.82</strain>
    </source>
</reference>
<feature type="compositionally biased region" description="Polar residues" evidence="13">
    <location>
        <begin position="493"/>
        <end position="509"/>
    </location>
</feature>
<reference evidence="17" key="1">
    <citation type="submission" date="2020-01" db="EMBL/GenBank/DDBJ databases">
        <authorList>
            <consortium name="DOE Joint Genome Institute"/>
            <person name="Haridas S."/>
            <person name="Albert R."/>
            <person name="Binder M."/>
            <person name="Bloem J."/>
            <person name="Labutti K."/>
            <person name="Salamov A."/>
            <person name="Andreopoulos B."/>
            <person name="Baker S.E."/>
            <person name="Barry K."/>
            <person name="Bills G."/>
            <person name="Bluhm B.H."/>
            <person name="Cannon C."/>
            <person name="Castanera R."/>
            <person name="Culley D.E."/>
            <person name="Daum C."/>
            <person name="Ezra D."/>
            <person name="Gonzalez J.B."/>
            <person name="Henrissat B."/>
            <person name="Kuo A."/>
            <person name="Liang C."/>
            <person name="Lipzen A."/>
            <person name="Lutzoni F."/>
            <person name="Magnuson J."/>
            <person name="Mondo S."/>
            <person name="Nolan M."/>
            <person name="Ohm R."/>
            <person name="Pangilinan J."/>
            <person name="Park H.-J."/>
            <person name="Ramirez L."/>
            <person name="Alfaro M."/>
            <person name="Sun H."/>
            <person name="Tritt A."/>
            <person name="Yoshinaga Y."/>
            <person name="Zwiers L.-H."/>
            <person name="Turgeon B.G."/>
            <person name="Goodwin S.B."/>
            <person name="Spatafora J.W."/>
            <person name="Crous P.W."/>
            <person name="Grigoriev I.V."/>
        </authorList>
    </citation>
    <scope>NUCLEOTIDE SEQUENCE</scope>
    <source>
        <strain evidence="17">CBS 342.82</strain>
    </source>
</reference>
<dbReference type="AlphaFoldDB" id="A0A6J3MGA4"/>
<dbReference type="GO" id="GO:0000139">
    <property type="term" value="C:Golgi membrane"/>
    <property type="evidence" value="ECO:0007669"/>
    <property type="project" value="UniProtKB-SubCell"/>
</dbReference>
<keyword evidence="2 12" id="KW-0444">Lipid biosynthesis</keyword>
<comment type="subunit">
    <text evidence="12">Heterodimer of a large membrane-associated beta subunit and a small pyruvoyl-containing alpha subunit. Interacts with pstB2. This interaction may be a means to structurally tether the donor membrane (ER) harboring PstB2 to acceptor membranes (Golgi/endosomes) harboring PSD2 during PtdSer transport to the site of PtdEtn synthesis.</text>
</comment>
<evidence type="ECO:0000256" key="9">
    <source>
        <dbReference type="ARBA" id="ARBA00023239"/>
    </source>
</evidence>
<evidence type="ECO:0000256" key="8">
    <source>
        <dbReference type="ARBA" id="ARBA00023209"/>
    </source>
</evidence>
<dbReference type="InterPro" id="IPR003817">
    <property type="entry name" value="PS_Dcarbxylase"/>
</dbReference>
<dbReference type="PROSITE" id="PS50004">
    <property type="entry name" value="C2"/>
    <property type="match status" value="2"/>
</dbReference>
<keyword evidence="16" id="KW-1185">Reference proteome</keyword>
<dbReference type="PANTHER" id="PTHR10067">
    <property type="entry name" value="PHOSPHATIDYLSERINE DECARBOXYLASE"/>
    <property type="match status" value="1"/>
</dbReference>
<feature type="active site" description="Charge relay system; for autoendoproteolytic cleavage activity" evidence="12">
    <location>
        <position position="1071"/>
    </location>
</feature>
<dbReference type="GO" id="GO:0016540">
    <property type="term" value="P:protein autoprocessing"/>
    <property type="evidence" value="ECO:0007669"/>
    <property type="project" value="UniProtKB-UniRule"/>
</dbReference>
<keyword evidence="11 12" id="KW-0670">Pyruvate</keyword>